<dbReference type="InterPro" id="IPR016066">
    <property type="entry name" value="A-D-PHexomutase_CS"/>
</dbReference>
<dbReference type="GO" id="GO:0016868">
    <property type="term" value="F:intramolecular phosphotransferase activity"/>
    <property type="evidence" value="ECO:0007669"/>
    <property type="project" value="InterPro"/>
</dbReference>
<keyword evidence="8" id="KW-0175">Coiled coil</keyword>
<keyword evidence="6" id="KW-0413">Isomerase</keyword>
<dbReference type="InterPro" id="IPR005841">
    <property type="entry name" value="Alpha-D-phosphohexomutase_SF"/>
</dbReference>
<evidence type="ECO:0000259" key="12">
    <source>
        <dbReference type="Pfam" id="PF02880"/>
    </source>
</evidence>
<feature type="domain" description="Alpha-D-phosphohexomutase alpha/beta/alpha" evidence="12">
    <location>
        <begin position="263"/>
        <end position="368"/>
    </location>
</feature>
<dbReference type="Pfam" id="PF02878">
    <property type="entry name" value="PGM_PMM_I"/>
    <property type="match status" value="1"/>
</dbReference>
<dbReference type="GO" id="GO:0000287">
    <property type="term" value="F:magnesium ion binding"/>
    <property type="evidence" value="ECO:0007669"/>
    <property type="project" value="InterPro"/>
</dbReference>
<sequence length="451" mass="50692">MEINQSIFKSYDIRGIYPGELNEQTVYQIGKGFVKYTGANSSASLRARKVVVGYDARLSSPILFDILVGGIISQGANVYDIGLVPTECLYFAVAHYDFDSGIMITASHNPKEYNGFKMVKKDGDQIEMVRGKDLFSVIKKGDFKEGARGLVYQKDILKEYIDYIFSLSMSTIKPLRVVVDASNGVIGKVISAIKEKVPLEIIDLNFNPDGNFPNHSPNPLLPGSVDQITKEIKKQKADFGFIFDGDADRVFLVDEKGQLVSADITLLFLAKYFLSKNSGAGIAYNAICSKAVPEFVKKWGGVPIRTQVGFVNVRDGLVKNNGVMGGELSGHYCFRDYFYMDSGMLAFLTLLQFLSEDTRKVSEIVEELSCYFKSAELNFEIENKEEVLEKVKEKYTDGKQDFLDGITVEYKDWWFNVRPSNTEPLLRLTIEADTKMLLEQKKKELSDFILN</sequence>
<feature type="domain" description="Alpha-D-phosphohexomutase alpha/beta/alpha" evidence="10">
    <location>
        <begin position="7"/>
        <end position="143"/>
    </location>
</feature>
<comment type="similarity">
    <text evidence="2 7">Belongs to the phosphohexose mutase family.</text>
</comment>
<dbReference type="GO" id="GO:0005975">
    <property type="term" value="P:carbohydrate metabolic process"/>
    <property type="evidence" value="ECO:0007669"/>
    <property type="project" value="InterPro"/>
</dbReference>
<comment type="caution">
    <text evidence="13">The sequence shown here is derived from an EMBL/GenBank/DDBJ whole genome shotgun (WGS) entry which is preliminary data.</text>
</comment>
<name>A0A1G2HXD6_9BACT</name>
<dbReference type="InterPro" id="IPR005846">
    <property type="entry name" value="A-D-PHexomutase_a/b/a-III"/>
</dbReference>
<protein>
    <recommendedName>
        <fullName evidence="15">Phosphomannomutase/phosphoglucomutase</fullName>
    </recommendedName>
</protein>
<dbReference type="Gene3D" id="3.30.310.50">
    <property type="entry name" value="Alpha-D-phosphohexomutase, C-terminal domain"/>
    <property type="match status" value="1"/>
</dbReference>
<proteinExistence type="inferred from homology"/>
<dbReference type="SUPFAM" id="SSF53738">
    <property type="entry name" value="Phosphoglucomutase, first 3 domains"/>
    <property type="match status" value="3"/>
</dbReference>
<dbReference type="PANTHER" id="PTHR43771:SF1">
    <property type="entry name" value="PHOSPHOMANNOMUTASE"/>
    <property type="match status" value="1"/>
</dbReference>
<dbReference type="PANTHER" id="PTHR43771">
    <property type="entry name" value="PHOSPHOMANNOMUTASE"/>
    <property type="match status" value="1"/>
</dbReference>
<evidence type="ECO:0000256" key="2">
    <source>
        <dbReference type="ARBA" id="ARBA00010231"/>
    </source>
</evidence>
<evidence type="ECO:0000256" key="7">
    <source>
        <dbReference type="RuleBase" id="RU004326"/>
    </source>
</evidence>
<keyword evidence="3" id="KW-0597">Phosphoprotein</keyword>
<evidence type="ECO:0000313" key="13">
    <source>
        <dbReference type="EMBL" id="OGZ66870.1"/>
    </source>
</evidence>
<evidence type="ECO:0000256" key="3">
    <source>
        <dbReference type="ARBA" id="ARBA00022553"/>
    </source>
</evidence>
<evidence type="ECO:0000259" key="9">
    <source>
        <dbReference type="Pfam" id="PF00408"/>
    </source>
</evidence>
<dbReference type="SUPFAM" id="SSF55957">
    <property type="entry name" value="Phosphoglucomutase, C-terminal domain"/>
    <property type="match status" value="1"/>
</dbReference>
<evidence type="ECO:0000256" key="4">
    <source>
        <dbReference type="ARBA" id="ARBA00022723"/>
    </source>
</evidence>
<dbReference type="Gene3D" id="3.40.120.10">
    <property type="entry name" value="Alpha-D-Glucose-1,6-Bisphosphate, subunit A, domain 3"/>
    <property type="match status" value="3"/>
</dbReference>
<gene>
    <name evidence="13" type="ORF">A3C58_02450</name>
</gene>
<dbReference type="Proteomes" id="UP000178380">
    <property type="component" value="Unassembled WGS sequence"/>
</dbReference>
<evidence type="ECO:0000256" key="8">
    <source>
        <dbReference type="SAM" id="Coils"/>
    </source>
</evidence>
<dbReference type="PRINTS" id="PR00509">
    <property type="entry name" value="PGMPMM"/>
</dbReference>
<dbReference type="CDD" id="cd03089">
    <property type="entry name" value="PMM_PGM"/>
    <property type="match status" value="1"/>
</dbReference>
<accession>A0A1G2HXD6</accession>
<feature type="domain" description="Alpha-D-phosphohexomutase C-terminal" evidence="9">
    <location>
        <begin position="376"/>
        <end position="445"/>
    </location>
</feature>
<evidence type="ECO:0000256" key="5">
    <source>
        <dbReference type="ARBA" id="ARBA00022842"/>
    </source>
</evidence>
<evidence type="ECO:0008006" key="15">
    <source>
        <dbReference type="Google" id="ProtNLM"/>
    </source>
</evidence>
<dbReference type="Pfam" id="PF02880">
    <property type="entry name" value="PGM_PMM_III"/>
    <property type="match status" value="1"/>
</dbReference>
<evidence type="ECO:0000256" key="1">
    <source>
        <dbReference type="ARBA" id="ARBA00001946"/>
    </source>
</evidence>
<organism evidence="13 14">
    <name type="scientific">Candidatus Staskawiczbacteria bacterium RIFCSPHIGHO2_02_FULL_34_10</name>
    <dbReference type="NCBI Taxonomy" id="1802205"/>
    <lineage>
        <taxon>Bacteria</taxon>
        <taxon>Candidatus Staskawicziibacteriota</taxon>
    </lineage>
</organism>
<evidence type="ECO:0000259" key="11">
    <source>
        <dbReference type="Pfam" id="PF02879"/>
    </source>
</evidence>
<dbReference type="InterPro" id="IPR016055">
    <property type="entry name" value="A-D-PHexomutase_a/b/a-I/II/III"/>
</dbReference>
<dbReference type="InterPro" id="IPR036900">
    <property type="entry name" value="A-D-PHexomutase_C_sf"/>
</dbReference>
<keyword evidence="5 7" id="KW-0460">Magnesium</keyword>
<dbReference type="InterPro" id="IPR005843">
    <property type="entry name" value="A-D-PHexomutase_C"/>
</dbReference>
<dbReference type="EMBL" id="MHOR01000022">
    <property type="protein sequence ID" value="OGZ66870.1"/>
    <property type="molecule type" value="Genomic_DNA"/>
</dbReference>
<dbReference type="InterPro" id="IPR005844">
    <property type="entry name" value="A-D-PHexomutase_a/b/a-I"/>
</dbReference>
<evidence type="ECO:0000313" key="14">
    <source>
        <dbReference type="Proteomes" id="UP000178380"/>
    </source>
</evidence>
<evidence type="ECO:0000256" key="6">
    <source>
        <dbReference type="ARBA" id="ARBA00023235"/>
    </source>
</evidence>
<dbReference type="Pfam" id="PF02879">
    <property type="entry name" value="PGM_PMM_II"/>
    <property type="match status" value="1"/>
</dbReference>
<keyword evidence="4 7" id="KW-0479">Metal-binding</keyword>
<dbReference type="AlphaFoldDB" id="A0A1G2HXD6"/>
<evidence type="ECO:0000259" key="10">
    <source>
        <dbReference type="Pfam" id="PF02878"/>
    </source>
</evidence>
<dbReference type="InterPro" id="IPR005845">
    <property type="entry name" value="A-D-PHexomutase_a/b/a-II"/>
</dbReference>
<dbReference type="Pfam" id="PF00408">
    <property type="entry name" value="PGM_PMM_IV"/>
    <property type="match status" value="1"/>
</dbReference>
<reference evidence="13 14" key="1">
    <citation type="journal article" date="2016" name="Nat. Commun.">
        <title>Thousands of microbial genomes shed light on interconnected biogeochemical processes in an aquifer system.</title>
        <authorList>
            <person name="Anantharaman K."/>
            <person name="Brown C.T."/>
            <person name="Hug L.A."/>
            <person name="Sharon I."/>
            <person name="Castelle C.J."/>
            <person name="Probst A.J."/>
            <person name="Thomas B.C."/>
            <person name="Singh A."/>
            <person name="Wilkins M.J."/>
            <person name="Karaoz U."/>
            <person name="Brodie E.L."/>
            <person name="Williams K.H."/>
            <person name="Hubbard S.S."/>
            <person name="Banfield J.F."/>
        </authorList>
    </citation>
    <scope>NUCLEOTIDE SEQUENCE [LARGE SCALE GENOMIC DNA]</scope>
</reference>
<dbReference type="STRING" id="1802205.A3C58_02450"/>
<comment type="cofactor">
    <cofactor evidence="1">
        <name>Mg(2+)</name>
        <dbReference type="ChEBI" id="CHEBI:18420"/>
    </cofactor>
</comment>
<feature type="domain" description="Alpha-D-phosphohexomutase alpha/beta/alpha" evidence="11">
    <location>
        <begin position="159"/>
        <end position="257"/>
    </location>
</feature>
<dbReference type="PROSITE" id="PS00710">
    <property type="entry name" value="PGM_PMM"/>
    <property type="match status" value="1"/>
</dbReference>
<feature type="coiled-coil region" evidence="8">
    <location>
        <begin position="374"/>
        <end position="401"/>
    </location>
</feature>